<reference evidence="2" key="1">
    <citation type="submission" date="2013-04" db="EMBL/GenBank/DDBJ databases">
        <title>The genome sequencing project of 58 acetic acid bacteria.</title>
        <authorList>
            <person name="Okamoto-Kainuma A."/>
            <person name="Ishikawa M."/>
            <person name="Umino S."/>
            <person name="Koizumi Y."/>
            <person name="Shiwa Y."/>
            <person name="Yoshikawa H."/>
            <person name="Matsutani M."/>
            <person name="Matsushita K."/>
        </authorList>
    </citation>
    <scope>NUCLEOTIDE SEQUENCE</scope>
    <source>
        <strain evidence="2">DSM 15669</strain>
    </source>
</reference>
<organism evidence="2 3">
    <name type="scientific">Saccharibacter floricola DSM 15669</name>
    <dbReference type="NCBI Taxonomy" id="1123227"/>
    <lineage>
        <taxon>Bacteria</taxon>
        <taxon>Pseudomonadati</taxon>
        <taxon>Pseudomonadota</taxon>
        <taxon>Alphaproteobacteria</taxon>
        <taxon>Acetobacterales</taxon>
        <taxon>Acetobacteraceae</taxon>
        <taxon>Saccharibacter</taxon>
    </lineage>
</organism>
<feature type="region of interest" description="Disordered" evidence="1">
    <location>
        <begin position="1"/>
        <end position="21"/>
    </location>
</feature>
<comment type="caution">
    <text evidence="2">The sequence shown here is derived from an EMBL/GenBank/DDBJ whole genome shotgun (WGS) entry which is preliminary data.</text>
</comment>
<name>A0ABQ0P040_9PROT</name>
<accession>A0ABQ0P040</accession>
<dbReference type="RefSeq" id="WP_018979383.1">
    <property type="nucleotide sequence ID" value="NZ_BAQD01000043.1"/>
</dbReference>
<sequence length="838" mass="93015">MTNHEHPCYNDAQKAAGREMSKAELDEMFGRIDKEAGRYMRQGLSPQEALQKAGMKMADDERLAGIIKANAQKRNLIARAELQKRIVEGDEYASLEGLLAGREDGSRGAALSIAANAHGQEQQVLGPLMHDLKQAELLKPLLARDEQFDSDVGRELWRLDTPEEIHATGNKQAEKAARILADYQETVRLMQNKQGAWIGKTDHYVTRQSHDMWKIRGNGTEADYHAWRDHIAPLLDDRTFDAMDARQSREEFLHQTWLSLASGDHDNANGKDWLSGFKGPGNMAKRVSHNRVLLFKDADRWLSYNKAYGQGHVIDSVIKGLQKGARNAAVMSDLGTNPEAMFSSLIDEAKGATRARGDFKMHDKLDRLQKGAMMDIVTGKARLPANKTIEQVGAYAKTWNQFTKLGGVMISSLPDLAVNASVLRHNGVPLLESYWNSLKAICPSLGSQDAAERKEIAQLLGVGIQGHLGAVMNRFATDDAPLGRASDLINTFYRLNGLEYWTDSLSEGMGTMLSHNLGRDADQAFSALHPNLQRSLRRFGIEEPEWHVLRHATKETGGNAYLLPTEVAKLSDDAIAPLIKPGQSADDVRQSLTNKLYTYITDQTREGMTEPDVRTQATFRGISNRLDEVNPILGQAARLMLQFKSFPLTHIRRAYAREVQRFGTDWPGIVHMIAGTTLLGYVAMNTKALLAGKEPHDPSDVRTWMAALQQGGGAGIYGDFLFGQQSRMGNSFLETAAGPTISDMTKLAGVVTSTRDELTDSPDAPKARSYLANLVRVASGQIPGGNLPFINMALKYGVIYRLQDMINPGYTQRYEKLMQRNQGQEFWLSPSWSPYGEH</sequence>
<keyword evidence="3" id="KW-1185">Reference proteome</keyword>
<dbReference type="Proteomes" id="UP001062901">
    <property type="component" value="Unassembled WGS sequence"/>
</dbReference>
<evidence type="ECO:0000256" key="1">
    <source>
        <dbReference type="SAM" id="MobiDB-lite"/>
    </source>
</evidence>
<evidence type="ECO:0000313" key="3">
    <source>
        <dbReference type="Proteomes" id="UP001062901"/>
    </source>
</evidence>
<evidence type="ECO:0000313" key="2">
    <source>
        <dbReference type="EMBL" id="GBQ07860.1"/>
    </source>
</evidence>
<protein>
    <submittedName>
        <fullName evidence="2">Uncharacterized protein</fullName>
    </submittedName>
</protein>
<dbReference type="EMBL" id="BAQD01000043">
    <property type="protein sequence ID" value="GBQ07860.1"/>
    <property type="molecule type" value="Genomic_DNA"/>
</dbReference>
<gene>
    <name evidence="2" type="ORF">AA15669_1566</name>
</gene>
<proteinExistence type="predicted"/>